<reference evidence="1" key="1">
    <citation type="submission" date="2023-03" db="EMBL/GenBank/DDBJ databases">
        <authorList>
            <person name="Steffen K."/>
            <person name="Cardenas P."/>
        </authorList>
    </citation>
    <scope>NUCLEOTIDE SEQUENCE</scope>
</reference>
<sequence length="105" mass="11391">NGLQGYYLANASGFRLDAAPINIVSNPAASDPTVRNGLSCLGCHTEGMKTFEDQVRSVIESNATPAYDKAQALRLYVEQSEMDARLGEDMDRYRVALTKTGGCGW</sequence>
<evidence type="ECO:0000313" key="2">
    <source>
        <dbReference type="Proteomes" id="UP001174909"/>
    </source>
</evidence>
<dbReference type="Proteomes" id="UP001174909">
    <property type="component" value="Unassembled WGS sequence"/>
</dbReference>
<dbReference type="EMBL" id="CASHTH010000951">
    <property type="protein sequence ID" value="CAI8009362.1"/>
    <property type="molecule type" value="Genomic_DNA"/>
</dbReference>
<comment type="caution">
    <text evidence="1">The sequence shown here is derived from an EMBL/GenBank/DDBJ whole genome shotgun (WGS) entry which is preliminary data.</text>
</comment>
<evidence type="ECO:0000313" key="1">
    <source>
        <dbReference type="EMBL" id="CAI8009362.1"/>
    </source>
</evidence>
<proteinExistence type="predicted"/>
<dbReference type="AlphaFoldDB" id="A0AA35RFU6"/>
<feature type="non-terminal residue" evidence="1">
    <location>
        <position position="105"/>
    </location>
</feature>
<accession>A0AA35RFU6</accession>
<gene>
    <name evidence="1" type="ORF">GBAR_LOCUS6306</name>
</gene>
<protein>
    <submittedName>
        <fullName evidence="1">Uncharacterized protein</fullName>
    </submittedName>
</protein>
<organism evidence="1 2">
    <name type="scientific">Geodia barretti</name>
    <name type="common">Barrett's horny sponge</name>
    <dbReference type="NCBI Taxonomy" id="519541"/>
    <lineage>
        <taxon>Eukaryota</taxon>
        <taxon>Metazoa</taxon>
        <taxon>Porifera</taxon>
        <taxon>Demospongiae</taxon>
        <taxon>Heteroscleromorpha</taxon>
        <taxon>Tetractinellida</taxon>
        <taxon>Astrophorina</taxon>
        <taxon>Geodiidae</taxon>
        <taxon>Geodia</taxon>
    </lineage>
</organism>
<keyword evidence="2" id="KW-1185">Reference proteome</keyword>
<name>A0AA35RFU6_GEOBA</name>